<dbReference type="PANTHER" id="PTHR43507:SF20">
    <property type="entry name" value="NADH-UBIQUINONE OXIDOREDUCTASE CHAIN 4"/>
    <property type="match status" value="1"/>
</dbReference>
<dbReference type="InterPro" id="IPR000260">
    <property type="entry name" value="NADH4_N"/>
</dbReference>
<gene>
    <name evidence="20" type="primary">ND4</name>
</gene>
<organism evidence="20">
    <name type="scientific">Strongylogaster xanthocera</name>
    <dbReference type="NCBI Taxonomy" id="1385064"/>
    <lineage>
        <taxon>Eukaryota</taxon>
        <taxon>Metazoa</taxon>
        <taxon>Ecdysozoa</taxon>
        <taxon>Arthropoda</taxon>
        <taxon>Hexapoda</taxon>
        <taxon>Insecta</taxon>
        <taxon>Pterygota</taxon>
        <taxon>Neoptera</taxon>
        <taxon>Endopterygota</taxon>
        <taxon>Hymenoptera</taxon>
        <taxon>Tenthredinoidea</taxon>
        <taxon>Tenthredinidae</taxon>
        <taxon>Selandriinae</taxon>
        <taxon>Strongylogaster</taxon>
    </lineage>
</organism>
<evidence type="ECO:0000256" key="5">
    <source>
        <dbReference type="ARBA" id="ARBA00021006"/>
    </source>
</evidence>
<evidence type="ECO:0000256" key="12">
    <source>
        <dbReference type="ARBA" id="ARBA00023027"/>
    </source>
</evidence>
<dbReference type="InterPro" id="IPR003918">
    <property type="entry name" value="NADH_UbQ_OxRdtase"/>
</dbReference>
<evidence type="ECO:0000256" key="3">
    <source>
        <dbReference type="ARBA" id="ARBA00009025"/>
    </source>
</evidence>
<feature type="transmembrane region" description="Helical" evidence="17">
    <location>
        <begin position="138"/>
        <end position="162"/>
    </location>
</feature>
<evidence type="ECO:0000256" key="6">
    <source>
        <dbReference type="ARBA" id="ARBA00022448"/>
    </source>
</evidence>
<evidence type="ECO:0000256" key="1">
    <source>
        <dbReference type="ARBA" id="ARBA00003257"/>
    </source>
</evidence>
<feature type="transmembrane region" description="Helical" evidence="17">
    <location>
        <begin position="182"/>
        <end position="205"/>
    </location>
</feature>
<evidence type="ECO:0000256" key="13">
    <source>
        <dbReference type="ARBA" id="ARBA00023075"/>
    </source>
</evidence>
<feature type="domain" description="NADH:ubiquinone oxidoreductase chain 4 N-terminal" evidence="19">
    <location>
        <begin position="1"/>
        <end position="102"/>
    </location>
</feature>
<evidence type="ECO:0000256" key="9">
    <source>
        <dbReference type="ARBA" id="ARBA00022967"/>
    </source>
</evidence>
<dbReference type="Pfam" id="PF00361">
    <property type="entry name" value="Proton_antipo_M"/>
    <property type="match status" value="1"/>
</dbReference>
<dbReference type="GO" id="GO:0042773">
    <property type="term" value="P:ATP synthesis coupled electron transport"/>
    <property type="evidence" value="ECO:0007669"/>
    <property type="project" value="InterPro"/>
</dbReference>
<evidence type="ECO:0000256" key="14">
    <source>
        <dbReference type="ARBA" id="ARBA00023128"/>
    </source>
</evidence>
<feature type="domain" description="NADH:quinone oxidoreductase/Mrp antiporter transmembrane" evidence="18">
    <location>
        <begin position="105"/>
        <end position="391"/>
    </location>
</feature>
<dbReference type="PANTHER" id="PTHR43507">
    <property type="entry name" value="NADH-UBIQUINONE OXIDOREDUCTASE CHAIN 4"/>
    <property type="match status" value="1"/>
</dbReference>
<keyword evidence="13 17" id="KW-0830">Ubiquinone</keyword>
<feature type="transmembrane region" description="Helical" evidence="17">
    <location>
        <begin position="377"/>
        <end position="402"/>
    </location>
</feature>
<keyword evidence="7 17" id="KW-0679">Respiratory chain</keyword>
<dbReference type="GO" id="GO:0015990">
    <property type="term" value="P:electron transport coupled proton transport"/>
    <property type="evidence" value="ECO:0007669"/>
    <property type="project" value="TreeGrafter"/>
</dbReference>
<evidence type="ECO:0000259" key="19">
    <source>
        <dbReference type="Pfam" id="PF01059"/>
    </source>
</evidence>
<comment type="catalytic activity">
    <reaction evidence="16 17">
        <text>a ubiquinone + NADH + 5 H(+)(in) = a ubiquinol + NAD(+) + 4 H(+)(out)</text>
        <dbReference type="Rhea" id="RHEA:29091"/>
        <dbReference type="Rhea" id="RHEA-COMP:9565"/>
        <dbReference type="Rhea" id="RHEA-COMP:9566"/>
        <dbReference type="ChEBI" id="CHEBI:15378"/>
        <dbReference type="ChEBI" id="CHEBI:16389"/>
        <dbReference type="ChEBI" id="CHEBI:17976"/>
        <dbReference type="ChEBI" id="CHEBI:57540"/>
        <dbReference type="ChEBI" id="CHEBI:57945"/>
        <dbReference type="EC" id="7.1.1.2"/>
    </reaction>
</comment>
<keyword evidence="8 17" id="KW-0812">Transmembrane</keyword>
<feature type="transmembrane region" description="Helical" evidence="17">
    <location>
        <begin position="336"/>
        <end position="357"/>
    </location>
</feature>
<dbReference type="GO" id="GO:0003954">
    <property type="term" value="F:NADH dehydrogenase activity"/>
    <property type="evidence" value="ECO:0007669"/>
    <property type="project" value="TreeGrafter"/>
</dbReference>
<accession>A0A7T8G4H7</accession>
<keyword evidence="6 17" id="KW-0813">Transport</keyword>
<feature type="transmembrane region" description="Helical" evidence="17">
    <location>
        <begin position="248"/>
        <end position="267"/>
    </location>
</feature>
<comment type="function">
    <text evidence="17">Core subunit of the mitochondrial membrane respiratory chain NADH dehydrogenase (Complex I) which catalyzes electron transfer from NADH through the respiratory chain, using ubiquinone as an electron acceptor. Essential for the catalytic activity and assembly of complex I.</text>
</comment>
<feature type="transmembrane region" description="Helical" evidence="17">
    <location>
        <begin position="423"/>
        <end position="444"/>
    </location>
</feature>
<feature type="transmembrane region" description="Helical" evidence="17">
    <location>
        <begin position="84"/>
        <end position="103"/>
    </location>
</feature>
<evidence type="ECO:0000256" key="17">
    <source>
        <dbReference type="RuleBase" id="RU003297"/>
    </source>
</evidence>
<dbReference type="EMBL" id="MW324676">
    <property type="protein sequence ID" value="QQP21728.1"/>
    <property type="molecule type" value="Genomic_DNA"/>
</dbReference>
<keyword evidence="15 17" id="KW-0472">Membrane</keyword>
<dbReference type="GO" id="GO:0008137">
    <property type="term" value="F:NADH dehydrogenase (ubiquinone) activity"/>
    <property type="evidence" value="ECO:0007669"/>
    <property type="project" value="UniProtKB-UniRule"/>
</dbReference>
<dbReference type="PRINTS" id="PR01437">
    <property type="entry name" value="NUOXDRDTASE4"/>
</dbReference>
<dbReference type="EC" id="7.1.1.2" evidence="4 17"/>
<dbReference type="GO" id="GO:0031966">
    <property type="term" value="C:mitochondrial membrane"/>
    <property type="evidence" value="ECO:0007669"/>
    <property type="project" value="UniProtKB-SubCell"/>
</dbReference>
<evidence type="ECO:0000256" key="15">
    <source>
        <dbReference type="ARBA" id="ARBA00023136"/>
    </source>
</evidence>
<keyword evidence="11 17" id="KW-1133">Transmembrane helix</keyword>
<dbReference type="Pfam" id="PF01059">
    <property type="entry name" value="Oxidored_q5_N"/>
    <property type="match status" value="1"/>
</dbReference>
<keyword evidence="9" id="KW-1278">Translocase</keyword>
<feature type="transmembrane region" description="Helical" evidence="17">
    <location>
        <begin position="302"/>
        <end position="324"/>
    </location>
</feature>
<keyword evidence="14 17" id="KW-0496">Mitochondrion</keyword>
<comment type="similarity">
    <text evidence="3 17">Belongs to the complex I subunit 4 family.</text>
</comment>
<evidence type="ECO:0000256" key="16">
    <source>
        <dbReference type="ARBA" id="ARBA00049551"/>
    </source>
</evidence>
<sequence length="447" mass="52331">MMKFIMYVMFLFPLGMKKKYWLVQFFLFFLSFMFMFSGSYTYEWMNLSYYFGYDILSFGLILLTFWICSLMFLSSMLIYMNMNFLFMFIIMLLFLLMMLFLTFSSTNLLMFYLFFECSLIPVLFLIMGWGLQLDRIQAGLYLLFYTVFASLPLLLCIIYIYIEKNTLLMIIMSEKIFSLNYIYLYYCMILAFMVKMPMFLVHLWLPKAHVEAPVSGSMILAGVMLKLGGYGMLRLYSILIELGMKMNFIFISISMVGGILISLVCLFQLDLKSLIAYSSVVHMSMLISGFMTLFSWGMCGSFLMMISHGLCSSGMFCLVNVMYERLGSRSILINKGLINFMPSMTLFWFLLCSSNMSAPPSLNLLSEIMLINSMISFSSWILIMLFFLSFFSASYSLYLYSFTQHGEINMKLYSFSQGYLREYLLMMLHWFPLNILIINSEIFLNLI</sequence>
<evidence type="ECO:0000256" key="2">
    <source>
        <dbReference type="ARBA" id="ARBA00004225"/>
    </source>
</evidence>
<feature type="transmembrane region" description="Helical" evidence="17">
    <location>
        <begin position="217"/>
        <end position="236"/>
    </location>
</feature>
<evidence type="ECO:0000256" key="7">
    <source>
        <dbReference type="ARBA" id="ARBA00022660"/>
    </source>
</evidence>
<protein>
    <recommendedName>
        <fullName evidence="5 17">NADH-ubiquinone oxidoreductase chain 4</fullName>
        <ecNumber evidence="4 17">7.1.1.2</ecNumber>
    </recommendedName>
</protein>
<name>A0A7T8G4H7_9HYME</name>
<comment type="subcellular location">
    <subcellularLocation>
        <location evidence="2 17">Mitochondrion membrane</location>
        <topology evidence="2 17">Multi-pass membrane protein</topology>
    </subcellularLocation>
</comment>
<comment type="function">
    <text evidence="1">Core subunit of the mitochondrial membrane respiratory chain NADH dehydrogenase (Complex I) that is believed to belong to the minimal assembly required for catalysis. Complex I functions in the transfer of electrons from NADH to the respiratory chain. The immediate electron acceptor for the enzyme is believed to be ubiquinone.</text>
</comment>
<dbReference type="AlphaFoldDB" id="A0A7T8G4H7"/>
<evidence type="ECO:0000256" key="10">
    <source>
        <dbReference type="ARBA" id="ARBA00022982"/>
    </source>
</evidence>
<evidence type="ECO:0000313" key="20">
    <source>
        <dbReference type="EMBL" id="QQP21728.1"/>
    </source>
</evidence>
<feature type="transmembrane region" description="Helical" evidence="17">
    <location>
        <begin position="109"/>
        <end position="131"/>
    </location>
</feature>
<geneLocation type="mitochondrion" evidence="20"/>
<reference evidence="20" key="1">
    <citation type="submission" date="2020-12" db="EMBL/GenBank/DDBJ databases">
        <title>The first mitochondrial genome of a fern sawfly, Strongylogaster xanthocera Stephens, 1835 (Hymenoptera: Tenthredinidae).</title>
        <authorList>
            <person name="Liu Y."/>
            <person name="Wei M."/>
            <person name="Niu G."/>
        </authorList>
    </citation>
    <scope>NUCLEOTIDE SEQUENCE</scope>
</reference>
<evidence type="ECO:0000256" key="4">
    <source>
        <dbReference type="ARBA" id="ARBA00012944"/>
    </source>
</evidence>
<evidence type="ECO:0000256" key="8">
    <source>
        <dbReference type="ARBA" id="ARBA00022692"/>
    </source>
</evidence>
<proteinExistence type="inferred from homology"/>
<dbReference type="GO" id="GO:0048039">
    <property type="term" value="F:ubiquinone binding"/>
    <property type="evidence" value="ECO:0007669"/>
    <property type="project" value="TreeGrafter"/>
</dbReference>
<feature type="transmembrane region" description="Helical" evidence="17">
    <location>
        <begin position="274"/>
        <end position="296"/>
    </location>
</feature>
<dbReference type="InterPro" id="IPR001750">
    <property type="entry name" value="ND/Mrp_TM"/>
</dbReference>
<keyword evidence="10 17" id="KW-0249">Electron transport</keyword>
<keyword evidence="12 17" id="KW-0520">NAD</keyword>
<evidence type="ECO:0000256" key="11">
    <source>
        <dbReference type="ARBA" id="ARBA00022989"/>
    </source>
</evidence>
<feature type="transmembrane region" description="Helical" evidence="17">
    <location>
        <begin position="51"/>
        <end position="72"/>
    </location>
</feature>
<evidence type="ECO:0000259" key="18">
    <source>
        <dbReference type="Pfam" id="PF00361"/>
    </source>
</evidence>